<keyword evidence="2" id="KW-1185">Reference proteome</keyword>
<organism evidence="1 2">
    <name type="scientific">Meloidogyne enterolobii</name>
    <name type="common">Root-knot nematode worm</name>
    <name type="synonym">Meloidogyne mayaguensis</name>
    <dbReference type="NCBI Taxonomy" id="390850"/>
    <lineage>
        <taxon>Eukaryota</taxon>
        <taxon>Metazoa</taxon>
        <taxon>Ecdysozoa</taxon>
        <taxon>Nematoda</taxon>
        <taxon>Chromadorea</taxon>
        <taxon>Rhabditida</taxon>
        <taxon>Tylenchina</taxon>
        <taxon>Tylenchomorpha</taxon>
        <taxon>Tylenchoidea</taxon>
        <taxon>Meloidogynidae</taxon>
        <taxon>Meloidogyninae</taxon>
        <taxon>Meloidogyne</taxon>
    </lineage>
</organism>
<proteinExistence type="predicted"/>
<dbReference type="EMBL" id="CAVMJV010000107">
    <property type="protein sequence ID" value="CAK5100145.1"/>
    <property type="molecule type" value="Genomic_DNA"/>
</dbReference>
<protein>
    <submittedName>
        <fullName evidence="1">Uncharacterized protein</fullName>
    </submittedName>
</protein>
<name>A0ACB1AR49_MELEN</name>
<comment type="caution">
    <text evidence="1">The sequence shown here is derived from an EMBL/GenBank/DDBJ whole genome shotgun (WGS) entry which is preliminary data.</text>
</comment>
<dbReference type="Proteomes" id="UP001497535">
    <property type="component" value="Unassembled WGS sequence"/>
</dbReference>
<reference evidence="1" key="1">
    <citation type="submission" date="2023-11" db="EMBL/GenBank/DDBJ databases">
        <authorList>
            <person name="Poullet M."/>
        </authorList>
    </citation>
    <scope>NUCLEOTIDE SEQUENCE</scope>
    <source>
        <strain evidence="1">E1834</strain>
    </source>
</reference>
<gene>
    <name evidence="1" type="ORF">MENTE1834_LOCUS41993</name>
</gene>
<accession>A0ACB1AR49</accession>
<sequence>MIELFKRPVRVMQFYWKDPKPSDEKKNVMILCKEEVNPNFGVILNTNEQTKVYLSQYVRSKVCPNDEYLFVINEDGIQV</sequence>
<evidence type="ECO:0000313" key="2">
    <source>
        <dbReference type="Proteomes" id="UP001497535"/>
    </source>
</evidence>
<evidence type="ECO:0000313" key="1">
    <source>
        <dbReference type="EMBL" id="CAK5100145.1"/>
    </source>
</evidence>